<dbReference type="EMBL" id="JAQQWI010000017">
    <property type="protein sequence ID" value="KAK8006173.1"/>
    <property type="molecule type" value="Genomic_DNA"/>
</dbReference>
<proteinExistence type="predicted"/>
<gene>
    <name evidence="2" type="ORF">PG991_012470</name>
</gene>
<evidence type="ECO:0000313" key="3">
    <source>
        <dbReference type="Proteomes" id="UP001396898"/>
    </source>
</evidence>
<organism evidence="2 3">
    <name type="scientific">Apiospora marii</name>
    <dbReference type="NCBI Taxonomy" id="335849"/>
    <lineage>
        <taxon>Eukaryota</taxon>
        <taxon>Fungi</taxon>
        <taxon>Dikarya</taxon>
        <taxon>Ascomycota</taxon>
        <taxon>Pezizomycotina</taxon>
        <taxon>Sordariomycetes</taxon>
        <taxon>Xylariomycetidae</taxon>
        <taxon>Amphisphaeriales</taxon>
        <taxon>Apiosporaceae</taxon>
        <taxon>Apiospora</taxon>
    </lineage>
</organism>
<name>A0ABR1RBR4_9PEZI</name>
<feature type="region of interest" description="Disordered" evidence="1">
    <location>
        <begin position="1"/>
        <end position="28"/>
    </location>
</feature>
<reference evidence="2 3" key="1">
    <citation type="submission" date="2023-01" db="EMBL/GenBank/DDBJ databases">
        <title>Analysis of 21 Apiospora genomes using comparative genomics revels a genus with tremendous synthesis potential of carbohydrate active enzymes and secondary metabolites.</title>
        <authorList>
            <person name="Sorensen T."/>
        </authorList>
    </citation>
    <scope>NUCLEOTIDE SEQUENCE [LARGE SCALE GENOMIC DNA]</scope>
    <source>
        <strain evidence="2 3">CBS 20057</strain>
    </source>
</reference>
<sequence>MLHGMIRPNPGRSSSTLKLAQTEQRQGISGKETNVYTAIMNGLDREIASAVGQPHRHPLTKALSFRPANEGKGGKQTGLVLGP</sequence>
<evidence type="ECO:0000256" key="1">
    <source>
        <dbReference type="SAM" id="MobiDB-lite"/>
    </source>
</evidence>
<keyword evidence="3" id="KW-1185">Reference proteome</keyword>
<accession>A0ABR1RBR4</accession>
<dbReference type="Proteomes" id="UP001396898">
    <property type="component" value="Unassembled WGS sequence"/>
</dbReference>
<feature type="compositionally biased region" description="Polar residues" evidence="1">
    <location>
        <begin position="11"/>
        <end position="28"/>
    </location>
</feature>
<evidence type="ECO:0000313" key="2">
    <source>
        <dbReference type="EMBL" id="KAK8006173.1"/>
    </source>
</evidence>
<comment type="caution">
    <text evidence="2">The sequence shown here is derived from an EMBL/GenBank/DDBJ whole genome shotgun (WGS) entry which is preliminary data.</text>
</comment>
<protein>
    <submittedName>
        <fullName evidence="2">Uncharacterized protein</fullName>
    </submittedName>
</protein>